<reference evidence="1" key="1">
    <citation type="submission" date="2021-02" db="EMBL/GenBank/DDBJ databases">
        <title>PHA producing bacteria isolated from coastal sediment in Guangdong, Shenzhen.</title>
        <authorList>
            <person name="Zheng W."/>
            <person name="Yu S."/>
            <person name="Huang Y."/>
        </authorList>
    </citation>
    <scope>NUCLEOTIDE SEQUENCE</scope>
    <source>
        <strain evidence="1">TN14-10</strain>
    </source>
</reference>
<protein>
    <submittedName>
        <fullName evidence="1">Uncharacterized protein</fullName>
    </submittedName>
</protein>
<keyword evidence="2" id="KW-1185">Reference proteome</keyword>
<evidence type="ECO:0000313" key="1">
    <source>
        <dbReference type="EMBL" id="MBN7798083.1"/>
    </source>
</evidence>
<dbReference type="RefSeq" id="WP_206561533.1">
    <property type="nucleotide sequence ID" value="NZ_JAFKCZ010000012.1"/>
</dbReference>
<proteinExistence type="predicted"/>
<accession>A0A939DGZ2</accession>
<name>A0A939DGZ2_9GAMM</name>
<dbReference type="EMBL" id="JAFKCZ010000012">
    <property type="protein sequence ID" value="MBN7798083.1"/>
    <property type="molecule type" value="Genomic_DNA"/>
</dbReference>
<sequence>MREYIDNTSQSEVLGRLGLPPIPYPLPSDLRVEAIEHSDDPPVARLLYWLQLCSAQPGADWLGLEYAMQRLLQQLVAEPPVASVAKAVPENRVASSEHWWLELDAVPLDRELVTLERDGYMLAALAPNIDSRLVVSAYRPLDAHSLRMLTGLAAHPHPRLGVAMRENNWELAVDAAAGAENFLASEQGGAYLAHWPRGLGGAVADDVQTPLAPEFVDAQLQVYQRFARAAAPDS</sequence>
<dbReference type="AlphaFoldDB" id="A0A939DGZ2"/>
<organism evidence="1 2">
    <name type="scientific">Parahaliea mediterranea</name>
    <dbReference type="NCBI Taxonomy" id="651086"/>
    <lineage>
        <taxon>Bacteria</taxon>
        <taxon>Pseudomonadati</taxon>
        <taxon>Pseudomonadota</taxon>
        <taxon>Gammaproteobacteria</taxon>
        <taxon>Cellvibrionales</taxon>
        <taxon>Halieaceae</taxon>
        <taxon>Parahaliea</taxon>
    </lineage>
</organism>
<gene>
    <name evidence="1" type="ORF">JYP50_15850</name>
</gene>
<comment type="caution">
    <text evidence="1">The sequence shown here is derived from an EMBL/GenBank/DDBJ whole genome shotgun (WGS) entry which is preliminary data.</text>
</comment>
<dbReference type="Proteomes" id="UP000664303">
    <property type="component" value="Unassembled WGS sequence"/>
</dbReference>
<evidence type="ECO:0000313" key="2">
    <source>
        <dbReference type="Proteomes" id="UP000664303"/>
    </source>
</evidence>